<protein>
    <submittedName>
        <fullName evidence="10">ABC transporter permease</fullName>
    </submittedName>
</protein>
<comment type="caution">
    <text evidence="10">The sequence shown here is derived from an EMBL/GenBank/DDBJ whole genome shotgun (WGS) entry which is preliminary data.</text>
</comment>
<keyword evidence="7 8" id="KW-0472">Membrane</keyword>
<evidence type="ECO:0000256" key="7">
    <source>
        <dbReference type="ARBA" id="ARBA00023136"/>
    </source>
</evidence>
<feature type="transmembrane region" description="Helical" evidence="8">
    <location>
        <begin position="227"/>
        <end position="249"/>
    </location>
</feature>
<evidence type="ECO:0000313" key="11">
    <source>
        <dbReference type="Proteomes" id="UP001595799"/>
    </source>
</evidence>
<dbReference type="CDD" id="cd06261">
    <property type="entry name" value="TM_PBP2"/>
    <property type="match status" value="1"/>
</dbReference>
<evidence type="ECO:0000256" key="4">
    <source>
        <dbReference type="ARBA" id="ARBA00022475"/>
    </source>
</evidence>
<feature type="transmembrane region" description="Helical" evidence="8">
    <location>
        <begin position="22"/>
        <end position="48"/>
    </location>
</feature>
<dbReference type="PANTHER" id="PTHR42929:SF5">
    <property type="entry name" value="ABC TRANSPORTER PERMEASE PROTEIN"/>
    <property type="match status" value="1"/>
</dbReference>
<evidence type="ECO:0000313" key="10">
    <source>
        <dbReference type="EMBL" id="MFC4350434.1"/>
    </source>
</evidence>
<evidence type="ECO:0000256" key="5">
    <source>
        <dbReference type="ARBA" id="ARBA00022692"/>
    </source>
</evidence>
<dbReference type="PROSITE" id="PS50928">
    <property type="entry name" value="ABC_TM1"/>
    <property type="match status" value="1"/>
</dbReference>
<keyword evidence="4" id="KW-1003">Cell membrane</keyword>
<comment type="similarity">
    <text evidence="2">Belongs to the binding-protein-dependent transport system permease family. CysTW subfamily.</text>
</comment>
<dbReference type="EMBL" id="JBHSCW010000001">
    <property type="protein sequence ID" value="MFC4350434.1"/>
    <property type="molecule type" value="Genomic_DNA"/>
</dbReference>
<feature type="transmembrane region" description="Helical" evidence="8">
    <location>
        <begin position="195"/>
        <end position="215"/>
    </location>
</feature>
<dbReference type="Pfam" id="PF00528">
    <property type="entry name" value="BPD_transp_1"/>
    <property type="match status" value="1"/>
</dbReference>
<gene>
    <name evidence="10" type="ORF">ACFOW6_02630</name>
</gene>
<dbReference type="RefSeq" id="WP_382420770.1">
    <property type="nucleotide sequence ID" value="NZ_JBHSCW010000001.1"/>
</dbReference>
<dbReference type="SUPFAM" id="SSF161098">
    <property type="entry name" value="MetI-like"/>
    <property type="match status" value="1"/>
</dbReference>
<evidence type="ECO:0000259" key="9">
    <source>
        <dbReference type="PROSITE" id="PS50928"/>
    </source>
</evidence>
<feature type="transmembrane region" description="Helical" evidence="8">
    <location>
        <begin position="374"/>
        <end position="397"/>
    </location>
</feature>
<dbReference type="InterPro" id="IPR035906">
    <property type="entry name" value="MetI-like_sf"/>
</dbReference>
<accession>A0ABV8UIW0</accession>
<evidence type="ECO:0000256" key="1">
    <source>
        <dbReference type="ARBA" id="ARBA00004651"/>
    </source>
</evidence>
<sequence length="409" mass="45732">MAAFSTADLKQRLRRAERRKRLGSLGLFAPSILFLTIFFALPIALMLYRAVQNPEVIEAFPETMAEIQQWDGEGMPPEEVIATFAEELKVARDERQLGGPGRRLNYEIAGYRGLLRTTAFGLPEEEPEASWRDTLIEIDERWGESQYWQALQENSSWITFDYLLAAVDLEQADDGSIQQVAENQAIHVDLYLRTLWMAFVITGIALLLGYPIAYLMTNSSGPTQGILLVMVLFPFWTSLLVRTASWMVLLSRNGPLNNLLVSLGLTDAPLEMLYNRFGVYVGMVHILLPFMIMPIYAVMRGIPHSHMRAAASLGAPPLKAFRRIYLPQTMPGITAGCLLVFILAVGFYITPALLGGQSDQMVSYFIAYYTNETLNWGLASALAAILLLMIFVLYAIFTRLTGSGRIQVG</sequence>
<keyword evidence="6 8" id="KW-1133">Transmembrane helix</keyword>
<feature type="transmembrane region" description="Helical" evidence="8">
    <location>
        <begin position="332"/>
        <end position="354"/>
    </location>
</feature>
<keyword evidence="3 8" id="KW-0813">Transport</keyword>
<reference evidence="11" key="1">
    <citation type="journal article" date="2019" name="Int. J. Syst. Evol. Microbiol.">
        <title>The Global Catalogue of Microorganisms (GCM) 10K type strain sequencing project: providing services to taxonomists for standard genome sequencing and annotation.</title>
        <authorList>
            <consortium name="The Broad Institute Genomics Platform"/>
            <consortium name="The Broad Institute Genome Sequencing Center for Infectious Disease"/>
            <person name="Wu L."/>
            <person name="Ma J."/>
        </authorList>
    </citation>
    <scope>NUCLEOTIDE SEQUENCE [LARGE SCALE GENOMIC DNA]</scope>
    <source>
        <strain evidence="11">CECT 8472</strain>
    </source>
</reference>
<feature type="transmembrane region" description="Helical" evidence="8">
    <location>
        <begin position="277"/>
        <end position="298"/>
    </location>
</feature>
<keyword evidence="5 8" id="KW-0812">Transmembrane</keyword>
<evidence type="ECO:0000256" key="3">
    <source>
        <dbReference type="ARBA" id="ARBA00022448"/>
    </source>
</evidence>
<dbReference type="Proteomes" id="UP001595799">
    <property type="component" value="Unassembled WGS sequence"/>
</dbReference>
<evidence type="ECO:0000256" key="2">
    <source>
        <dbReference type="ARBA" id="ARBA00007069"/>
    </source>
</evidence>
<comment type="subcellular location">
    <subcellularLocation>
        <location evidence="1 8">Cell membrane</location>
        <topology evidence="1 8">Multi-pass membrane protein</topology>
    </subcellularLocation>
</comment>
<dbReference type="InterPro" id="IPR000515">
    <property type="entry name" value="MetI-like"/>
</dbReference>
<dbReference type="Gene3D" id="1.10.3720.10">
    <property type="entry name" value="MetI-like"/>
    <property type="match status" value="1"/>
</dbReference>
<evidence type="ECO:0000256" key="8">
    <source>
        <dbReference type="RuleBase" id="RU363032"/>
    </source>
</evidence>
<name>A0ABV8UIW0_9PROT</name>
<organism evidence="10 11">
    <name type="scientific">Fodinicurvata halophila</name>
    <dbReference type="NCBI Taxonomy" id="1419723"/>
    <lineage>
        <taxon>Bacteria</taxon>
        <taxon>Pseudomonadati</taxon>
        <taxon>Pseudomonadota</taxon>
        <taxon>Alphaproteobacteria</taxon>
        <taxon>Rhodospirillales</taxon>
        <taxon>Rhodovibrionaceae</taxon>
        <taxon>Fodinicurvata</taxon>
    </lineage>
</organism>
<proteinExistence type="inferred from homology"/>
<feature type="domain" description="ABC transmembrane type-1" evidence="9">
    <location>
        <begin position="191"/>
        <end position="397"/>
    </location>
</feature>
<dbReference type="PANTHER" id="PTHR42929">
    <property type="entry name" value="INNER MEMBRANE ABC TRANSPORTER PERMEASE PROTEIN YDCU-RELATED-RELATED"/>
    <property type="match status" value="1"/>
</dbReference>
<evidence type="ECO:0000256" key="6">
    <source>
        <dbReference type="ARBA" id="ARBA00022989"/>
    </source>
</evidence>
<keyword evidence="11" id="KW-1185">Reference proteome</keyword>